<dbReference type="Gene3D" id="3.30.450.20">
    <property type="entry name" value="PAS domain"/>
    <property type="match status" value="1"/>
</dbReference>
<evidence type="ECO:0000313" key="3">
    <source>
        <dbReference type="Proteomes" id="UP000192907"/>
    </source>
</evidence>
<sequence length="286" mass="33008">MNQSLSDPTAELIAATQSLAASHEIVVELERAKRNIEQMIDGLTTSFAIISEAGIIYKANRLMAQYFNVSIEELLGRQISDIFHPEVWSDFQEKEMILINAERKHHIEIELPIVDYEGKTKEILWTMRPLSGISGNFQRLYQILGHDISKVKEYERQIDVIFSHIPIGLFTINRSLRIEGTYSEYTKTLLGSDSLDGKSLLDLLSGIMEGYLRDLQLKKFRILKEAFGQSHEWYEKNRVQLPSELEVQPLDSQESVKICLNYNPVYMQDHIDRFIIMINEIKVSAK</sequence>
<dbReference type="InterPro" id="IPR013767">
    <property type="entry name" value="PAS_fold"/>
</dbReference>
<dbReference type="EMBL" id="FWZT01000002">
    <property type="protein sequence ID" value="SME98167.1"/>
    <property type="molecule type" value="Genomic_DNA"/>
</dbReference>
<evidence type="ECO:0000313" key="2">
    <source>
        <dbReference type="EMBL" id="SME98167.1"/>
    </source>
</evidence>
<accession>A0A1Y6BCY1</accession>
<dbReference type="RefSeq" id="WP_132314934.1">
    <property type="nucleotide sequence ID" value="NZ_FWZT01000002.1"/>
</dbReference>
<dbReference type="Proteomes" id="UP000192907">
    <property type="component" value="Unassembled WGS sequence"/>
</dbReference>
<feature type="domain" description="PAS" evidence="1">
    <location>
        <begin position="32"/>
        <end position="86"/>
    </location>
</feature>
<dbReference type="CDD" id="cd00130">
    <property type="entry name" value="PAS"/>
    <property type="match status" value="1"/>
</dbReference>
<dbReference type="GO" id="GO:0006355">
    <property type="term" value="P:regulation of DNA-templated transcription"/>
    <property type="evidence" value="ECO:0007669"/>
    <property type="project" value="InterPro"/>
</dbReference>
<dbReference type="SUPFAM" id="SSF55785">
    <property type="entry name" value="PYP-like sensor domain (PAS domain)"/>
    <property type="match status" value="1"/>
</dbReference>
<reference evidence="3" key="1">
    <citation type="submission" date="2017-04" db="EMBL/GenBank/DDBJ databases">
        <authorList>
            <person name="Varghese N."/>
            <person name="Submissions S."/>
        </authorList>
    </citation>
    <scope>NUCLEOTIDE SEQUENCE [LARGE SCALE GENOMIC DNA]</scope>
    <source>
        <strain evidence="3">RKEM611</strain>
    </source>
</reference>
<dbReference type="AlphaFoldDB" id="A0A1Y6BCY1"/>
<keyword evidence="3" id="KW-1185">Reference proteome</keyword>
<name>A0A1Y6BCY1_9BACT</name>
<dbReference type="PROSITE" id="PS50112">
    <property type="entry name" value="PAS"/>
    <property type="match status" value="1"/>
</dbReference>
<protein>
    <submittedName>
        <fullName evidence="2">PAS domain S-box-containing protein</fullName>
    </submittedName>
</protein>
<proteinExistence type="predicted"/>
<organism evidence="2 3">
    <name type="scientific">Pseudobacteriovorax antillogorgiicola</name>
    <dbReference type="NCBI Taxonomy" id="1513793"/>
    <lineage>
        <taxon>Bacteria</taxon>
        <taxon>Pseudomonadati</taxon>
        <taxon>Bdellovibrionota</taxon>
        <taxon>Oligoflexia</taxon>
        <taxon>Oligoflexales</taxon>
        <taxon>Pseudobacteriovoracaceae</taxon>
        <taxon>Pseudobacteriovorax</taxon>
    </lineage>
</organism>
<dbReference type="Pfam" id="PF00989">
    <property type="entry name" value="PAS"/>
    <property type="match status" value="1"/>
</dbReference>
<dbReference type="NCBIfam" id="TIGR00229">
    <property type="entry name" value="sensory_box"/>
    <property type="match status" value="1"/>
</dbReference>
<gene>
    <name evidence="2" type="ORF">SAMN06296036_102426</name>
</gene>
<dbReference type="InterPro" id="IPR000014">
    <property type="entry name" value="PAS"/>
</dbReference>
<dbReference type="SMART" id="SM00091">
    <property type="entry name" value="PAS"/>
    <property type="match status" value="2"/>
</dbReference>
<evidence type="ECO:0000259" key="1">
    <source>
        <dbReference type="PROSITE" id="PS50112"/>
    </source>
</evidence>
<dbReference type="InterPro" id="IPR035965">
    <property type="entry name" value="PAS-like_dom_sf"/>
</dbReference>